<feature type="region of interest" description="Disordered" evidence="1">
    <location>
        <begin position="196"/>
        <end position="218"/>
    </location>
</feature>
<evidence type="ECO:0000313" key="2">
    <source>
        <dbReference type="EMBL" id="CAA9482612.1"/>
    </source>
</evidence>
<dbReference type="InterPro" id="IPR012347">
    <property type="entry name" value="Ferritin-like"/>
</dbReference>
<dbReference type="EMBL" id="CADCVQ010000049">
    <property type="protein sequence ID" value="CAA9482612.1"/>
    <property type="molecule type" value="Genomic_DNA"/>
</dbReference>
<sequence>MTTSEKSKIVQYLNEAHATEVGLIRVLQEQIAMTPRGAYRSALEKHLRETRSHADRVAARRSELESGGNPIGTIVGLAQDAVGQALALAKAPLDLVRGSGGEEKVLKNAKDACATEALEIATYISLEELARALGDEQTADLAAAIRADEEAMLERIQDQLPALTRAVVAADIKGNGSYDITKTGAADAARDAVEETKEAARSAGDAAKSTARQARRVPGVARAEGAAKGAVASEEDLAIPGYDSLNADEIIERLSGLSQIDLAKIDAYERREIGRKTVLERISSLRGDEPWPGYDDMNAQDVVERLRDADDALAGSVRQYERAHKGRTTVLRAAERERTHA</sequence>
<dbReference type="InterPro" id="IPR010287">
    <property type="entry name" value="DUF892_YciF-like"/>
</dbReference>
<gene>
    <name evidence="2" type="ORF">AVDCRST_MAG67-973</name>
</gene>
<dbReference type="AlphaFoldDB" id="A0A6J4S138"/>
<reference evidence="2" key="1">
    <citation type="submission" date="2020-02" db="EMBL/GenBank/DDBJ databases">
        <authorList>
            <person name="Meier V. D."/>
        </authorList>
    </citation>
    <scope>NUCLEOTIDE SEQUENCE</scope>
    <source>
        <strain evidence="2">AVDCRST_MAG67</strain>
    </source>
</reference>
<protein>
    <submittedName>
        <fullName evidence="2">Uncharacterized protein</fullName>
    </submittedName>
</protein>
<proteinExistence type="predicted"/>
<name>A0A6J4S138_9ACTN</name>
<dbReference type="CDD" id="cd00657">
    <property type="entry name" value="Ferritin_like"/>
    <property type="match status" value="1"/>
</dbReference>
<dbReference type="Gene3D" id="1.20.1260.10">
    <property type="match status" value="1"/>
</dbReference>
<accession>A0A6J4S138</accession>
<dbReference type="SUPFAM" id="SSF47240">
    <property type="entry name" value="Ferritin-like"/>
    <property type="match status" value="1"/>
</dbReference>
<dbReference type="Pfam" id="PF05974">
    <property type="entry name" value="DUF892"/>
    <property type="match status" value="1"/>
</dbReference>
<evidence type="ECO:0000256" key="1">
    <source>
        <dbReference type="SAM" id="MobiDB-lite"/>
    </source>
</evidence>
<dbReference type="InterPro" id="IPR009078">
    <property type="entry name" value="Ferritin-like_SF"/>
</dbReference>
<organism evidence="2">
    <name type="scientific">uncultured Solirubrobacteraceae bacterium</name>
    <dbReference type="NCBI Taxonomy" id="1162706"/>
    <lineage>
        <taxon>Bacteria</taxon>
        <taxon>Bacillati</taxon>
        <taxon>Actinomycetota</taxon>
        <taxon>Thermoleophilia</taxon>
        <taxon>Solirubrobacterales</taxon>
        <taxon>Solirubrobacteraceae</taxon>
        <taxon>environmental samples</taxon>
    </lineage>
</organism>